<dbReference type="InterPro" id="IPR050863">
    <property type="entry name" value="CenT-Element_Derived"/>
</dbReference>
<feature type="compositionally biased region" description="Polar residues" evidence="1">
    <location>
        <begin position="20"/>
        <end position="32"/>
    </location>
</feature>
<dbReference type="Pfam" id="PF03184">
    <property type="entry name" value="DDE_1"/>
    <property type="match status" value="1"/>
</dbReference>
<organism evidence="3 4">
    <name type="scientific">Peronospora matthiolae</name>
    <dbReference type="NCBI Taxonomy" id="2874970"/>
    <lineage>
        <taxon>Eukaryota</taxon>
        <taxon>Sar</taxon>
        <taxon>Stramenopiles</taxon>
        <taxon>Oomycota</taxon>
        <taxon>Peronosporomycetes</taxon>
        <taxon>Peronosporales</taxon>
        <taxon>Peronosporaceae</taxon>
        <taxon>Peronospora</taxon>
    </lineage>
</organism>
<dbReference type="Proteomes" id="UP001162060">
    <property type="component" value="Unassembled WGS sequence"/>
</dbReference>
<dbReference type="InterPro" id="IPR004875">
    <property type="entry name" value="DDE_SF_endonuclease_dom"/>
</dbReference>
<feature type="region of interest" description="Disordered" evidence="1">
    <location>
        <begin position="1"/>
        <end position="32"/>
    </location>
</feature>
<feature type="region of interest" description="Disordered" evidence="1">
    <location>
        <begin position="504"/>
        <end position="526"/>
    </location>
</feature>
<dbReference type="GO" id="GO:0003677">
    <property type="term" value="F:DNA binding"/>
    <property type="evidence" value="ECO:0007669"/>
    <property type="project" value="TreeGrafter"/>
</dbReference>
<protein>
    <recommendedName>
        <fullName evidence="2">DDE-1 domain-containing protein</fullName>
    </recommendedName>
</protein>
<feature type="domain" description="DDE-1" evidence="2">
    <location>
        <begin position="295"/>
        <end position="476"/>
    </location>
</feature>
<feature type="region of interest" description="Disordered" evidence="1">
    <location>
        <begin position="48"/>
        <end position="70"/>
    </location>
</feature>
<dbReference type="AlphaFoldDB" id="A0AAV1T6Q9"/>
<dbReference type="PANTHER" id="PTHR19303">
    <property type="entry name" value="TRANSPOSON"/>
    <property type="match status" value="1"/>
</dbReference>
<proteinExistence type="predicted"/>
<evidence type="ECO:0000313" key="3">
    <source>
        <dbReference type="EMBL" id="CAK7899735.1"/>
    </source>
</evidence>
<reference evidence="3" key="1">
    <citation type="submission" date="2024-01" db="EMBL/GenBank/DDBJ databases">
        <authorList>
            <person name="Webb A."/>
        </authorList>
    </citation>
    <scope>NUCLEOTIDE SEQUENCE</scope>
    <source>
        <strain evidence="3">Pm1</strain>
    </source>
</reference>
<gene>
    <name evidence="3" type="ORF">PM001_LOCUS1933</name>
</gene>
<accession>A0AAV1T6Q9</accession>
<dbReference type="GO" id="GO:0005634">
    <property type="term" value="C:nucleus"/>
    <property type="evidence" value="ECO:0007669"/>
    <property type="project" value="TreeGrafter"/>
</dbReference>
<dbReference type="Gene3D" id="1.10.10.60">
    <property type="entry name" value="Homeodomain-like"/>
    <property type="match status" value="1"/>
</dbReference>
<evidence type="ECO:0000259" key="2">
    <source>
        <dbReference type="Pfam" id="PF03184"/>
    </source>
</evidence>
<evidence type="ECO:0000313" key="4">
    <source>
        <dbReference type="Proteomes" id="UP001162060"/>
    </source>
</evidence>
<sequence>MVEDWSGAIAGRKPPHAPLSPSTQQKSHVPTPSISVSVVAPDPSSLPPFGLESLAHPHPYLQQSDGLPRATSGLPLGRRMRLTLGQKREVVDLAASKKFTHRELAEKFRVGRTTITNICRQEELIRTETDSADAAKKKRKTTKCTYDLRVLDECLHKWRMEVKVSSPETKLTGTVLQQKAMELACKIVQEPYADLPDKVKQALQRFTGSNGWLDGYRTRFGSFSSKQGHGEGEPGVIKSVDIPTRLRELHHSFSHATVEEMWTGAEFAVMYKPPVPDGSGPIDVNHGQYTVSLFVSAAGEKFKMQVIGVERNPVLLEGIDTKEMYDIQYEHSKTGWQVAQTTVSMLKSLNALARERKRTFRVVLDSAVPHVKAAMILDSQGDQRTFFVYDHLQIYFLPPNFTSLRFHPCHLGVIQAFKARFRSEMLESLFGSYRQSVIRQDPRGFHPQRHLYTRNVFHWLYVALHSLDTHLVQSCWVHSGLLPTNVIASLNLRVMLKSNDVTRSSVNVTPSTSSGSGSDSASANSEANDANIAAANDDVVSTVANQGGLPSPAQLYGNLQQQLTSIARLAPDFLCWIGVTDPSDAQAYVEIDGNASVIDPGIDEVQIIRSVLQKHGYLFAKKLDDESRTEGMHESLEDVAEEPCPRHDEVVASISVLKKYLRLSRDALPSRVEAVVQLNQVKKAVDVAAARAEANRDV</sequence>
<name>A0AAV1T6Q9_9STRA</name>
<evidence type="ECO:0000256" key="1">
    <source>
        <dbReference type="SAM" id="MobiDB-lite"/>
    </source>
</evidence>
<comment type="caution">
    <text evidence="3">The sequence shown here is derived from an EMBL/GenBank/DDBJ whole genome shotgun (WGS) entry which is preliminary data.</text>
</comment>
<dbReference type="EMBL" id="CAKLBY020000016">
    <property type="protein sequence ID" value="CAK7899735.1"/>
    <property type="molecule type" value="Genomic_DNA"/>
</dbReference>
<dbReference type="PANTHER" id="PTHR19303:SF73">
    <property type="entry name" value="PROTEIN PDC2"/>
    <property type="match status" value="1"/>
</dbReference>